<evidence type="ECO:0000259" key="12">
    <source>
        <dbReference type="Pfam" id="PF17956"/>
    </source>
</evidence>
<dbReference type="InterPro" id="IPR007229">
    <property type="entry name" value="Nic_PRibTrfase-Fam"/>
</dbReference>
<keyword evidence="4" id="KW-0597">Phosphoprotein</keyword>
<keyword evidence="6 9" id="KW-0662">Pyridine nucleotide biosynthesis</keyword>
<dbReference type="SUPFAM" id="SSF51690">
    <property type="entry name" value="Nicotinate/Quinolinate PRTase C-terminal domain-like"/>
    <property type="match status" value="1"/>
</dbReference>
<dbReference type="AlphaFoldDB" id="A0A7J5UP13"/>
<dbReference type="RefSeq" id="WP_152204255.1">
    <property type="nucleotide sequence ID" value="NZ_VUKF01000047.1"/>
</dbReference>
<comment type="caution">
    <text evidence="13">The sequence shown here is derived from an EMBL/GenBank/DDBJ whole genome shotgun (WGS) entry which is preliminary data.</text>
</comment>
<dbReference type="EMBL" id="WHJE01000043">
    <property type="protein sequence ID" value="KAE8764109.1"/>
    <property type="molecule type" value="Genomic_DNA"/>
</dbReference>
<dbReference type="PANTHER" id="PTHR11098:SF1">
    <property type="entry name" value="NICOTINATE PHOSPHORIBOSYLTRANSFERASE"/>
    <property type="match status" value="1"/>
</dbReference>
<dbReference type="SUPFAM" id="SSF54675">
    <property type="entry name" value="Nicotinate/Quinolinate PRTase N-terminal domain-like"/>
    <property type="match status" value="1"/>
</dbReference>
<evidence type="ECO:0000256" key="7">
    <source>
        <dbReference type="ARBA" id="ARBA00022679"/>
    </source>
</evidence>
<dbReference type="PIRSF" id="PIRSF000484">
    <property type="entry name" value="NAPRT"/>
    <property type="match status" value="1"/>
</dbReference>
<evidence type="ECO:0000256" key="2">
    <source>
        <dbReference type="ARBA" id="ARBA00010897"/>
    </source>
</evidence>
<gene>
    <name evidence="13" type="ORF">GB883_10675</name>
</gene>
<evidence type="ECO:0000256" key="4">
    <source>
        <dbReference type="ARBA" id="ARBA00022553"/>
    </source>
</evidence>
<dbReference type="InterPro" id="IPR041525">
    <property type="entry name" value="N/Namide_PRibTrfase"/>
</dbReference>
<dbReference type="PANTHER" id="PTHR11098">
    <property type="entry name" value="NICOTINATE PHOSPHORIBOSYLTRANSFERASE"/>
    <property type="match status" value="1"/>
</dbReference>
<keyword evidence="13" id="KW-0328">Glycosyltransferase</keyword>
<evidence type="ECO:0000256" key="5">
    <source>
        <dbReference type="ARBA" id="ARBA00022598"/>
    </source>
</evidence>
<keyword evidence="5 9" id="KW-0436">Ligase</keyword>
<dbReference type="Proteomes" id="UP000451860">
    <property type="component" value="Unassembled WGS sequence"/>
</dbReference>
<accession>A0A7J5UP13</accession>
<dbReference type="OrthoDB" id="9770610at2"/>
<dbReference type="NCBIfam" id="TIGR01513">
    <property type="entry name" value="NAPRTase_put"/>
    <property type="match status" value="1"/>
</dbReference>
<evidence type="ECO:0000256" key="8">
    <source>
        <dbReference type="ARBA" id="ARBA00048668"/>
    </source>
</evidence>
<sequence>MLVTDLYELTMAAVYRRRGMAAAATFGLFARKLPAGRGFLVAAGLDEAVDRLLAWQVTDADTRWLGEQLGTGEATFAPLAGLRFTGDAWAVPEGAVVLADEPLLEVTAPLPEAQVPESMLLNAVTYQTALASKAVRCVLAARGRPVVDFSLRRDHGIEAAAAAARAGALAGFAATSNVAAAHELGVPATGTMAHSYVQAVGDERAAFAAFAAAFPASPTFLVDTFDTAGGVRAAAAVIRERGLGDRAAVRLDSGDLAAEARLARRLLDDAGLPAVRIVVSGGLDELAVDDLAAAGAPVDVFAVGTRVGTSADAPSLDSAYKLVEYDARPITKLSAGKGYPPGPKQVWRRPGAADLVTTRDDEGPPGARALLEPVVRDGRRLRPAATLAQARARLEQDLAWLPDDAKRVRDPAPAACVTSDRLRRLHEEVRAGLRAASAPPSG</sequence>
<dbReference type="Gene3D" id="3.20.20.70">
    <property type="entry name" value="Aldolase class I"/>
    <property type="match status" value="1"/>
</dbReference>
<feature type="domain" description="Nicotinate phosphoribosyltransferase C-terminal" evidence="12">
    <location>
        <begin position="367"/>
        <end position="424"/>
    </location>
</feature>
<comment type="similarity">
    <text evidence="2 9">Belongs to the NAPRTase family.</text>
</comment>
<feature type="domain" description="Nicotinate phosphoribosyltransferase N-terminal" evidence="11">
    <location>
        <begin position="2"/>
        <end position="124"/>
    </location>
</feature>
<dbReference type="NCBIfam" id="NF009131">
    <property type="entry name" value="PRK12484.1"/>
    <property type="match status" value="1"/>
</dbReference>
<evidence type="ECO:0000259" key="10">
    <source>
        <dbReference type="Pfam" id="PF04095"/>
    </source>
</evidence>
<evidence type="ECO:0000256" key="1">
    <source>
        <dbReference type="ARBA" id="ARBA00004952"/>
    </source>
</evidence>
<feature type="domain" description="Nicotinate/nicotinamide phosphoribosyltransferase" evidence="10">
    <location>
        <begin position="146"/>
        <end position="258"/>
    </location>
</feature>
<evidence type="ECO:0000313" key="13">
    <source>
        <dbReference type="EMBL" id="KAE8764109.1"/>
    </source>
</evidence>
<dbReference type="EC" id="6.3.4.21" evidence="3 9"/>
<comment type="catalytic activity">
    <reaction evidence="8 9">
        <text>5-phospho-alpha-D-ribose 1-diphosphate + nicotinate + ATP + H2O = nicotinate beta-D-ribonucleotide + ADP + phosphate + diphosphate</text>
        <dbReference type="Rhea" id="RHEA:36163"/>
        <dbReference type="ChEBI" id="CHEBI:15377"/>
        <dbReference type="ChEBI" id="CHEBI:30616"/>
        <dbReference type="ChEBI" id="CHEBI:32544"/>
        <dbReference type="ChEBI" id="CHEBI:33019"/>
        <dbReference type="ChEBI" id="CHEBI:43474"/>
        <dbReference type="ChEBI" id="CHEBI:57502"/>
        <dbReference type="ChEBI" id="CHEBI:58017"/>
        <dbReference type="ChEBI" id="CHEBI:456216"/>
        <dbReference type="EC" id="6.3.4.21"/>
    </reaction>
</comment>
<dbReference type="InterPro" id="IPR013785">
    <property type="entry name" value="Aldolase_TIM"/>
</dbReference>
<dbReference type="GO" id="GO:0004516">
    <property type="term" value="F:nicotinate phosphoribosyltransferase activity"/>
    <property type="evidence" value="ECO:0007669"/>
    <property type="project" value="UniProtKB-UniRule"/>
</dbReference>
<dbReference type="Pfam" id="PF04095">
    <property type="entry name" value="NAPRTase"/>
    <property type="match status" value="1"/>
</dbReference>
<comment type="function">
    <text evidence="9">Catalyzes the first step in the biosynthesis of NAD from nicotinic acid, the ATP-dependent synthesis of beta-nicotinate D-ribonucleotide from nicotinate and 5-phospho-D-ribose 1-phosphate.</text>
</comment>
<dbReference type="GO" id="GO:0016757">
    <property type="term" value="F:glycosyltransferase activity"/>
    <property type="evidence" value="ECO:0007669"/>
    <property type="project" value="UniProtKB-KW"/>
</dbReference>
<dbReference type="GO" id="GO:0034355">
    <property type="term" value="P:NAD+ biosynthetic process via the salvage pathway"/>
    <property type="evidence" value="ECO:0007669"/>
    <property type="project" value="TreeGrafter"/>
</dbReference>
<dbReference type="InterPro" id="IPR040727">
    <property type="entry name" value="NAPRTase_N"/>
</dbReference>
<proteinExistence type="inferred from homology"/>
<keyword evidence="14" id="KW-1185">Reference proteome</keyword>
<name>A0A7J5UP13_9MICO</name>
<protein>
    <recommendedName>
        <fullName evidence="3 9">Nicotinate phosphoribosyltransferase</fullName>
        <ecNumber evidence="3 9">6.3.4.21</ecNumber>
    </recommendedName>
</protein>
<evidence type="ECO:0000256" key="6">
    <source>
        <dbReference type="ARBA" id="ARBA00022642"/>
    </source>
</evidence>
<comment type="pathway">
    <text evidence="1 9">Cofactor biosynthesis; NAD(+) biosynthesis; nicotinate D-ribonucleotide from nicotinate: step 1/1.</text>
</comment>
<dbReference type="Gene3D" id="3.20.140.10">
    <property type="entry name" value="nicotinate phosphoribosyltransferase"/>
    <property type="match status" value="2"/>
</dbReference>
<dbReference type="InterPro" id="IPR006405">
    <property type="entry name" value="Nic_PRibTrfase_pncB"/>
</dbReference>
<keyword evidence="7 9" id="KW-0808">Transferase</keyword>
<dbReference type="Pfam" id="PF17767">
    <property type="entry name" value="NAPRTase_N"/>
    <property type="match status" value="1"/>
</dbReference>
<evidence type="ECO:0000259" key="11">
    <source>
        <dbReference type="Pfam" id="PF17767"/>
    </source>
</evidence>
<dbReference type="GO" id="GO:0005829">
    <property type="term" value="C:cytosol"/>
    <property type="evidence" value="ECO:0007669"/>
    <property type="project" value="TreeGrafter"/>
</dbReference>
<comment type="PTM">
    <text evidence="9">Transiently phosphorylated on a His residue during the reaction cycle. Phosphorylation strongly increases the affinity for substrates and increases the rate of nicotinate D-ribonucleotide production. Dephosphorylation regenerates the low-affinity form of the enzyme, leading to product release.</text>
</comment>
<evidence type="ECO:0000256" key="9">
    <source>
        <dbReference type="RuleBase" id="RU365100"/>
    </source>
</evidence>
<dbReference type="Pfam" id="PF17956">
    <property type="entry name" value="NAPRTase_C"/>
    <property type="match status" value="1"/>
</dbReference>
<dbReference type="InterPro" id="IPR036068">
    <property type="entry name" value="Nicotinate_pribotase-like_C"/>
</dbReference>
<evidence type="ECO:0000256" key="3">
    <source>
        <dbReference type="ARBA" id="ARBA00013236"/>
    </source>
</evidence>
<dbReference type="UniPathway" id="UPA00253">
    <property type="reaction ID" value="UER00457"/>
</dbReference>
<reference evidence="13 14" key="1">
    <citation type="submission" date="2019-10" db="EMBL/GenBank/DDBJ databases">
        <title>Georgenia wutianyii sp. nov. and Georgenia yuyongxinii sp. nov. isolated from plateau pika (Ochotona curzoniae) in the Qinghai-Tibet plateau of China.</title>
        <authorList>
            <person name="Tian Z."/>
        </authorList>
    </citation>
    <scope>NUCLEOTIDE SEQUENCE [LARGE SCALE GENOMIC DNA]</scope>
    <source>
        <strain evidence="13 14">DSM 21501</strain>
    </source>
</reference>
<organism evidence="13 14">
    <name type="scientific">Georgenia thermotolerans</name>
    <dbReference type="NCBI Taxonomy" id="527326"/>
    <lineage>
        <taxon>Bacteria</taxon>
        <taxon>Bacillati</taxon>
        <taxon>Actinomycetota</taxon>
        <taxon>Actinomycetes</taxon>
        <taxon>Micrococcales</taxon>
        <taxon>Bogoriellaceae</taxon>
        <taxon>Georgenia</taxon>
    </lineage>
</organism>
<dbReference type="InterPro" id="IPR041619">
    <property type="entry name" value="NAPRTase_C"/>
</dbReference>
<evidence type="ECO:0000313" key="14">
    <source>
        <dbReference type="Proteomes" id="UP000451860"/>
    </source>
</evidence>